<accession>A0A9N9PR76</accession>
<feature type="domain" description="Agd3 C-terminal" evidence="3">
    <location>
        <begin position="632"/>
        <end position="693"/>
    </location>
</feature>
<dbReference type="OrthoDB" id="2113314at2759"/>
<dbReference type="Pfam" id="PF25115">
    <property type="entry name" value="Agd3_CE"/>
    <property type="match status" value="1"/>
</dbReference>
<comment type="caution">
    <text evidence="4">The sequence shown here is derived from an EMBL/GenBank/DDBJ whole genome shotgun (WGS) entry which is preliminary data.</text>
</comment>
<dbReference type="InterPro" id="IPR056825">
    <property type="entry name" value="Agd3_C"/>
</dbReference>
<dbReference type="PANTHER" id="PTHR31002:SF34">
    <property type="entry name" value="CELL WALL PROTEIN CWP1-RELATED"/>
    <property type="match status" value="1"/>
</dbReference>
<evidence type="ECO:0000313" key="5">
    <source>
        <dbReference type="Proteomes" id="UP000701801"/>
    </source>
</evidence>
<evidence type="ECO:0000259" key="2">
    <source>
        <dbReference type="Pfam" id="PF25116"/>
    </source>
</evidence>
<sequence length="695" mass="76141">MRCSYFLKCLLAVPLYGTLTSAITVNSTILVLARDADSAFSATSGLDGYGIPYQTLIVPQTGTILPVLNSTRSSGNYGGFIIMSELSYEYLNGYASALTAAQWQQLYDYQTSFGARMVRLDVYPYGAFGVETAISGQGCCDSETEQAISFSNLTAFPTAGLVKGATVTTNSIYHYPAVITDPSTTTEIAQFSPAGAFTNTTTAAVINNFSGRQQMVWFTGFATQWSASSNFLMHAHINWITRGLYAGRRRMYFGTQVDDMQLATTIYQDTRRFRVRTTDLDEHVAWQKRLQTRLPAGSSYIIEMAHNGNGNVQWALQKDNGICNPKTYISYSQGPAPPLEFQKPLGTGTDVWPTSPASYKWSNDCVRQDPVGAWFTVAANRDAFLHVSHTFSHENLNNATYSDVNKEMEFNKAWLDKSTISAGNFSKNSLVPPAITGLHNGDAIKAFLDNGISVVTGDNSRPLITNQEKPFWPLISNVANNGYDGLTIVPRWPTPIYYDCDTANCTLSEWINVSGGYGGFSSLIDFTRSTDTRHLLGLHHDPFMFHQANMRLGDVPTFTAGDQTGQFSLLQIFTEVVLQEMMRLTTWPVVSLGLAGLGEAFTNRMKRDKCLPYLIYTMTDAKSSTTGTPPKFITGVTVGGALNNKCTTPIPVTVPGNSTLPSGATREQLGSDSPTIWTKLTGRTVTITLTQPIPN</sequence>
<feature type="domain" description="Agd3 CBM87" evidence="2">
    <location>
        <begin position="25"/>
        <end position="239"/>
    </location>
</feature>
<proteinExistence type="predicted"/>
<protein>
    <recommendedName>
        <fullName evidence="6">Extracellular serine-rich protein</fullName>
    </recommendedName>
</protein>
<dbReference type="InterPro" id="IPR056827">
    <property type="entry name" value="CBM87_Agd3"/>
</dbReference>
<dbReference type="PANTHER" id="PTHR31002">
    <property type="entry name" value="SERIPAUPERIN"/>
    <property type="match status" value="1"/>
</dbReference>
<dbReference type="AlphaFoldDB" id="A0A9N9PR76"/>
<reference evidence="4" key="1">
    <citation type="submission" date="2021-07" db="EMBL/GenBank/DDBJ databases">
        <authorList>
            <person name="Durling M."/>
        </authorList>
    </citation>
    <scope>NUCLEOTIDE SEQUENCE</scope>
</reference>
<evidence type="ECO:0000259" key="3">
    <source>
        <dbReference type="Pfam" id="PF25117"/>
    </source>
</evidence>
<evidence type="ECO:0000259" key="1">
    <source>
        <dbReference type="Pfam" id="PF25115"/>
    </source>
</evidence>
<gene>
    <name evidence="4" type="ORF">HYALB_00008123</name>
</gene>
<dbReference type="InterPro" id="IPR056826">
    <property type="entry name" value="Agd3_CE"/>
</dbReference>
<evidence type="ECO:0008006" key="6">
    <source>
        <dbReference type="Google" id="ProtNLM"/>
    </source>
</evidence>
<dbReference type="Proteomes" id="UP000701801">
    <property type="component" value="Unassembled WGS sequence"/>
</dbReference>
<keyword evidence="5" id="KW-1185">Reference proteome</keyword>
<evidence type="ECO:0000313" key="4">
    <source>
        <dbReference type="EMBL" id="CAG8972118.1"/>
    </source>
</evidence>
<feature type="domain" description="Agd3 deacetylase" evidence="1">
    <location>
        <begin position="253"/>
        <end position="613"/>
    </location>
</feature>
<name>A0A9N9PR76_9HELO</name>
<organism evidence="4 5">
    <name type="scientific">Hymenoscyphus albidus</name>
    <dbReference type="NCBI Taxonomy" id="595503"/>
    <lineage>
        <taxon>Eukaryota</taxon>
        <taxon>Fungi</taxon>
        <taxon>Dikarya</taxon>
        <taxon>Ascomycota</taxon>
        <taxon>Pezizomycotina</taxon>
        <taxon>Leotiomycetes</taxon>
        <taxon>Helotiales</taxon>
        <taxon>Helotiaceae</taxon>
        <taxon>Hymenoscyphus</taxon>
    </lineage>
</organism>
<dbReference type="Pfam" id="PF25117">
    <property type="entry name" value="Agd3_C"/>
    <property type="match status" value="1"/>
</dbReference>
<dbReference type="InterPro" id="IPR050788">
    <property type="entry name" value="Yeast_SRP1/TIP1_CWP"/>
</dbReference>
<dbReference type="EMBL" id="CAJVRM010000036">
    <property type="protein sequence ID" value="CAG8972118.1"/>
    <property type="molecule type" value="Genomic_DNA"/>
</dbReference>
<dbReference type="Pfam" id="PF25116">
    <property type="entry name" value="CBM87_Agd3"/>
    <property type="match status" value="1"/>
</dbReference>